<name>A0A9X4R1B3_9STAP</name>
<gene>
    <name evidence="1" type="ORF">M4L89_12190</name>
</gene>
<proteinExistence type="predicted"/>
<dbReference type="AlphaFoldDB" id="A0A9X4R1B3"/>
<sequence>MNKVIDIKDICNVFPCAYCDNKATHFCDFIIDYSISPIFFKDYEAVKNSTSKDNLETCDLPMCESCSRKYGVHDLCKYHDGFLKKDFPSEYQSLRNQVKRRIQEIEINDF</sequence>
<evidence type="ECO:0000313" key="1">
    <source>
        <dbReference type="EMBL" id="MDG0846987.1"/>
    </source>
</evidence>
<keyword evidence="2" id="KW-1185">Reference proteome</keyword>
<protein>
    <submittedName>
        <fullName evidence="1">Uncharacterized protein</fullName>
    </submittedName>
</protein>
<organism evidence="1 2">
    <name type="scientific">Staphylococcus equorum</name>
    <dbReference type="NCBI Taxonomy" id="246432"/>
    <lineage>
        <taxon>Bacteria</taxon>
        <taxon>Bacillati</taxon>
        <taxon>Bacillota</taxon>
        <taxon>Bacilli</taxon>
        <taxon>Bacillales</taxon>
        <taxon>Staphylococcaceae</taxon>
        <taxon>Staphylococcus</taxon>
    </lineage>
</organism>
<dbReference type="EMBL" id="JAMBQA010000008">
    <property type="protein sequence ID" value="MDG0846987.1"/>
    <property type="molecule type" value="Genomic_DNA"/>
</dbReference>
<reference evidence="1" key="1">
    <citation type="submission" date="2022-05" db="EMBL/GenBank/DDBJ databases">
        <title>Comparative genomics of Staphylococcus equorum isolates.</title>
        <authorList>
            <person name="Luelf R.H."/>
        </authorList>
    </citation>
    <scope>NUCLEOTIDE SEQUENCE</scope>
    <source>
        <strain evidence="1">TMW 2.2497</strain>
    </source>
</reference>
<dbReference type="RefSeq" id="WP_157946671.1">
    <property type="nucleotide sequence ID" value="NZ_JAMBPY010000008.1"/>
</dbReference>
<evidence type="ECO:0000313" key="2">
    <source>
        <dbReference type="Proteomes" id="UP001152422"/>
    </source>
</evidence>
<dbReference type="Proteomes" id="UP001152422">
    <property type="component" value="Unassembled WGS sequence"/>
</dbReference>
<comment type="caution">
    <text evidence="1">The sequence shown here is derived from an EMBL/GenBank/DDBJ whole genome shotgun (WGS) entry which is preliminary data.</text>
</comment>
<accession>A0A9X4R1B3</accession>